<evidence type="ECO:0000256" key="1">
    <source>
        <dbReference type="SAM" id="Phobius"/>
    </source>
</evidence>
<reference evidence="2 3" key="1">
    <citation type="submission" date="2018-06" db="EMBL/GenBank/DDBJ databases">
        <authorList>
            <consortium name="Pathogen Informatics"/>
            <person name="Doyle S."/>
        </authorList>
    </citation>
    <scope>NUCLEOTIDE SEQUENCE [LARGE SCALE GENOMIC DNA]</scope>
    <source>
        <strain evidence="2 3">NCTC12121</strain>
    </source>
</reference>
<dbReference type="AlphaFoldDB" id="A0A376D8R5"/>
<name>A0A376D8R5_9GAMM</name>
<evidence type="ECO:0000313" key="2">
    <source>
        <dbReference type="EMBL" id="STC84415.1"/>
    </source>
</evidence>
<keyword evidence="1" id="KW-0812">Transmembrane</keyword>
<organism evidence="2 3">
    <name type="scientific">Edwardsiella hoshinae</name>
    <dbReference type="NCBI Taxonomy" id="93378"/>
    <lineage>
        <taxon>Bacteria</taxon>
        <taxon>Pseudomonadati</taxon>
        <taxon>Pseudomonadota</taxon>
        <taxon>Gammaproteobacteria</taxon>
        <taxon>Enterobacterales</taxon>
        <taxon>Hafniaceae</taxon>
        <taxon>Edwardsiella</taxon>
    </lineage>
</organism>
<evidence type="ECO:0000313" key="3">
    <source>
        <dbReference type="Proteomes" id="UP000255248"/>
    </source>
</evidence>
<dbReference type="RefSeq" id="WP_115314450.1">
    <property type="nucleotide sequence ID" value="NZ_CP065626.1"/>
</dbReference>
<keyword evidence="1" id="KW-1133">Transmembrane helix</keyword>
<accession>A0A376D8R5</accession>
<feature type="transmembrane region" description="Helical" evidence="1">
    <location>
        <begin position="77"/>
        <end position="98"/>
    </location>
</feature>
<protein>
    <submittedName>
        <fullName evidence="2">Uncharacterized protein</fullName>
    </submittedName>
</protein>
<sequence>MKQRKRTKSYKHITTPASIAREQHAQLSTRLDRIDQRLAGMAEPASMQAISEQLVQLSDQLGDIQAATKGAAIKHGAVAGAMAGGVAGLVVSTAVLLLRAKMGL</sequence>
<proteinExistence type="predicted"/>
<gene>
    <name evidence="2" type="ORF">NCTC12121_00537</name>
</gene>
<keyword evidence="1" id="KW-0472">Membrane</keyword>
<dbReference type="Proteomes" id="UP000255248">
    <property type="component" value="Unassembled WGS sequence"/>
</dbReference>
<dbReference type="EMBL" id="UFXZ01000001">
    <property type="protein sequence ID" value="STC84415.1"/>
    <property type="molecule type" value="Genomic_DNA"/>
</dbReference>